<geneLocation type="plasmid" evidence="1">
    <name>pO104_H21</name>
</geneLocation>
<protein>
    <submittedName>
        <fullName evidence="1">Type IV pilus biogenesis</fullName>
    </submittedName>
</protein>
<sequence length="191" mass="21231">MQTTLPAHHLAERLKEPSVRFISVTRQLENGRFHYQFTGKYYADKAKTLLFSVLLLPATAMATTGNAEQQNTQQIRIEQIQEETALYEAMLAREKIRHELRTLEQGVPAEAGRQQESISAVTTNTQASLSPRLTAIFGVHPQLTARIELPGGSISDVKAGQNIPGTTYHVEKITPDSVVLEQSGTRKILRP</sequence>
<reference evidence="1" key="1">
    <citation type="journal article" date="2015" name="BMC Microbiol.">
        <title>Genome sequencing and comparative genomics provides insights on the evolutionary dynamics and pathogenic potential of different H-serotypes of Shiga toxin-producing Escherichia coli O104.</title>
        <authorList>
            <person name="Yan X."/>
            <person name="Fratamico P.M."/>
            <person name="Bono J.L."/>
            <person name="Baranzoni G.M."/>
            <person name="Chen C.Y."/>
        </authorList>
    </citation>
    <scope>NUCLEOTIDE SEQUENCE</scope>
    <source>
        <strain evidence="1">94-3024</strain>
        <plasmid evidence="1">pO104_H21</plasmid>
    </source>
</reference>
<organism evidence="1">
    <name type="scientific">Escherichia coli O104:H21</name>
    <dbReference type="NCBI Taxonomy" id="1335302"/>
    <lineage>
        <taxon>Bacteria</taxon>
        <taxon>Pseudomonadati</taxon>
        <taxon>Pseudomonadota</taxon>
        <taxon>Gammaproteobacteria</taxon>
        <taxon>Enterobacterales</taxon>
        <taxon>Enterobacteriaceae</taxon>
        <taxon>Escherichia</taxon>
    </lineage>
</organism>
<evidence type="ECO:0000313" key="1">
    <source>
        <dbReference type="EMBL" id="AKF16919.1"/>
    </source>
</evidence>
<name>A0A0F6YRW1_ECOLX</name>
<proteinExistence type="predicted"/>
<dbReference type="EMBL" id="KM085450">
    <property type="protein sequence ID" value="AKF16919.1"/>
    <property type="molecule type" value="Genomic_DNA"/>
</dbReference>
<accession>A0A0F6YRW1</accession>
<keyword evidence="1" id="KW-0614">Plasmid</keyword>
<dbReference type="NCBIfam" id="TIGR03021">
    <property type="entry name" value="pilP_fam"/>
    <property type="match status" value="1"/>
</dbReference>
<dbReference type="InterPro" id="IPR022753">
    <property type="entry name" value="T4SS_pilus_biogen_PilP"/>
</dbReference>
<dbReference type="AlphaFoldDB" id="A0A0F6YRW1"/>